<evidence type="ECO:0000313" key="8">
    <source>
        <dbReference type="Proteomes" id="UP000053411"/>
    </source>
</evidence>
<dbReference type="InterPro" id="IPR013083">
    <property type="entry name" value="Znf_RING/FYVE/PHD"/>
</dbReference>
<accession>A0A0D2K9Y4</accession>
<dbReference type="AlphaFoldDB" id="A0A0D2K9Y4"/>
<dbReference type="OrthoDB" id="660555at2759"/>
<dbReference type="GO" id="GO:0008270">
    <property type="term" value="F:zinc ion binding"/>
    <property type="evidence" value="ECO:0007669"/>
    <property type="project" value="UniProtKB-KW"/>
</dbReference>
<dbReference type="PANTHER" id="PTHR23164:SF29">
    <property type="entry name" value="E3 UBIQUITIN-PROTEIN LIGASE PIB1"/>
    <property type="match status" value="1"/>
</dbReference>
<evidence type="ECO:0000256" key="2">
    <source>
        <dbReference type="ARBA" id="ARBA00022771"/>
    </source>
</evidence>
<feature type="compositionally biased region" description="Basic and acidic residues" evidence="5">
    <location>
        <begin position="29"/>
        <end position="38"/>
    </location>
</feature>
<dbReference type="RefSeq" id="XP_016627326.1">
    <property type="nucleotide sequence ID" value="XM_016781548.1"/>
</dbReference>
<dbReference type="InterPro" id="IPR017455">
    <property type="entry name" value="Znf_FYVE-rel"/>
</dbReference>
<dbReference type="GO" id="GO:0016567">
    <property type="term" value="P:protein ubiquitination"/>
    <property type="evidence" value="ECO:0007669"/>
    <property type="project" value="TreeGrafter"/>
</dbReference>
<dbReference type="VEuPathDB" id="FungiDB:Z520_11057"/>
<feature type="region of interest" description="Disordered" evidence="5">
    <location>
        <begin position="83"/>
        <end position="209"/>
    </location>
</feature>
<dbReference type="EMBL" id="KN848096">
    <property type="protein sequence ID" value="KIX93203.1"/>
    <property type="molecule type" value="Genomic_DNA"/>
</dbReference>
<keyword evidence="8" id="KW-1185">Reference proteome</keyword>
<dbReference type="PROSITE" id="PS50178">
    <property type="entry name" value="ZF_FYVE"/>
    <property type="match status" value="1"/>
</dbReference>
<dbReference type="InterPro" id="IPR011011">
    <property type="entry name" value="Znf_FYVE_PHD"/>
</dbReference>
<reference evidence="7 8" key="1">
    <citation type="submission" date="2015-01" db="EMBL/GenBank/DDBJ databases">
        <title>The Genome Sequence of Fonsecaea multimorphosa CBS 102226.</title>
        <authorList>
            <consortium name="The Broad Institute Genomics Platform"/>
            <person name="Cuomo C."/>
            <person name="de Hoog S."/>
            <person name="Gorbushina A."/>
            <person name="Stielow B."/>
            <person name="Teixiera M."/>
            <person name="Abouelleil A."/>
            <person name="Chapman S.B."/>
            <person name="Priest M."/>
            <person name="Young S.K."/>
            <person name="Wortman J."/>
            <person name="Nusbaum C."/>
            <person name="Birren B."/>
        </authorList>
    </citation>
    <scope>NUCLEOTIDE SEQUENCE [LARGE SCALE GENOMIC DNA]</scope>
    <source>
        <strain evidence="7 8">CBS 102226</strain>
    </source>
</reference>
<dbReference type="Gene3D" id="3.30.40.10">
    <property type="entry name" value="Zinc/RING finger domain, C3HC4 (zinc finger)"/>
    <property type="match status" value="1"/>
</dbReference>
<dbReference type="Proteomes" id="UP000053411">
    <property type="component" value="Unassembled WGS sequence"/>
</dbReference>
<keyword evidence="2 4" id="KW-0863">Zinc-finger</keyword>
<evidence type="ECO:0000259" key="6">
    <source>
        <dbReference type="PROSITE" id="PS50178"/>
    </source>
</evidence>
<evidence type="ECO:0000256" key="1">
    <source>
        <dbReference type="ARBA" id="ARBA00022723"/>
    </source>
</evidence>
<feature type="region of interest" description="Disordered" evidence="5">
    <location>
        <begin position="1"/>
        <end position="69"/>
    </location>
</feature>
<keyword evidence="3" id="KW-0862">Zinc</keyword>
<dbReference type="SUPFAM" id="SSF57903">
    <property type="entry name" value="FYVE/PHD zinc finger"/>
    <property type="match status" value="1"/>
</dbReference>
<dbReference type="PANTHER" id="PTHR23164">
    <property type="entry name" value="EARLY ENDOSOME ANTIGEN 1"/>
    <property type="match status" value="1"/>
</dbReference>
<evidence type="ECO:0000256" key="5">
    <source>
        <dbReference type="SAM" id="MobiDB-lite"/>
    </source>
</evidence>
<feature type="domain" description="FYVE-type" evidence="6">
    <location>
        <begin position="215"/>
        <end position="327"/>
    </location>
</feature>
<organism evidence="7 8">
    <name type="scientific">Fonsecaea multimorphosa CBS 102226</name>
    <dbReference type="NCBI Taxonomy" id="1442371"/>
    <lineage>
        <taxon>Eukaryota</taxon>
        <taxon>Fungi</taxon>
        <taxon>Dikarya</taxon>
        <taxon>Ascomycota</taxon>
        <taxon>Pezizomycotina</taxon>
        <taxon>Eurotiomycetes</taxon>
        <taxon>Chaetothyriomycetidae</taxon>
        <taxon>Chaetothyriales</taxon>
        <taxon>Herpotrichiellaceae</taxon>
        <taxon>Fonsecaea</taxon>
    </lineage>
</organism>
<proteinExistence type="predicted"/>
<feature type="region of interest" description="Disordered" evidence="5">
    <location>
        <begin position="262"/>
        <end position="296"/>
    </location>
</feature>
<gene>
    <name evidence="7" type="ORF">Z520_11057</name>
</gene>
<dbReference type="SMART" id="SM00064">
    <property type="entry name" value="FYVE"/>
    <property type="match status" value="1"/>
</dbReference>
<evidence type="ECO:0000256" key="3">
    <source>
        <dbReference type="ARBA" id="ARBA00022833"/>
    </source>
</evidence>
<feature type="compositionally biased region" description="Low complexity" evidence="5">
    <location>
        <begin position="45"/>
        <end position="69"/>
    </location>
</feature>
<keyword evidence="1" id="KW-0479">Metal-binding</keyword>
<name>A0A0D2K9Y4_9EURO</name>
<feature type="compositionally biased region" description="Pro residues" evidence="5">
    <location>
        <begin position="172"/>
        <end position="189"/>
    </location>
</feature>
<dbReference type="Pfam" id="PF01363">
    <property type="entry name" value="FYVE"/>
    <property type="match status" value="1"/>
</dbReference>
<feature type="compositionally biased region" description="Low complexity" evidence="5">
    <location>
        <begin position="1"/>
        <end position="13"/>
    </location>
</feature>
<evidence type="ECO:0000256" key="4">
    <source>
        <dbReference type="PROSITE-ProRule" id="PRU00091"/>
    </source>
</evidence>
<dbReference type="STRING" id="1442371.A0A0D2K9Y4"/>
<evidence type="ECO:0000313" key="7">
    <source>
        <dbReference type="EMBL" id="KIX93203.1"/>
    </source>
</evidence>
<dbReference type="GeneID" id="27716803"/>
<protein>
    <recommendedName>
        <fullName evidence="6">FYVE-type domain-containing protein</fullName>
    </recommendedName>
</protein>
<sequence>MSSSDSINSQSSYEDSDRETPRHHHARHDSHPPRRSEITTDTTQRPLPDLPASRPSASRSGSGHGHNGLLLAAVLRDRLLPLPLPSAEQTPEERRRSIIALDRKRRLTNPTMYEESRRRTNSSTFHDWRLNYDASRGDGPSSPPTPRRHAASDTNISRPFPEVVDLTGSSPPTSPPPPPVPAPLPPLPQTPRDNRLSRSSSDSSRRYMVPRWQPDSEVNECPICKRPFTWMFRRHHCRKCGRVVCNDCSPHRITIPRQFIVHPPGPDVATSPVNSASRRSESLDSNADDIDGNGSRSALSPFAYNAHPQMEGGEKVRLCNPCVPDPQPDPLPNYPVVPDLTSRDVPWSAGGRQTATLSHAVNSVTRPRGYSSGIGDYSRNPVAVHDPHLLHRHRAIEAGYGNPETRTDAVGWLDPYRGQPSPTRYRFRASPISSSTGTNQFPGTSSGVCILLPDIMQVF</sequence>
<dbReference type="InterPro" id="IPR000306">
    <property type="entry name" value="Znf_FYVE"/>
</dbReference>